<comment type="caution">
    <text evidence="2">The sequence shown here is derived from an EMBL/GenBank/DDBJ whole genome shotgun (WGS) entry which is preliminary data.</text>
</comment>
<evidence type="ECO:0000256" key="1">
    <source>
        <dbReference type="SAM" id="SignalP"/>
    </source>
</evidence>
<protein>
    <recommendedName>
        <fullName evidence="4">DUF2987 domain-containing protein</fullName>
    </recommendedName>
</protein>
<keyword evidence="1" id="KW-0732">Signal</keyword>
<gene>
    <name evidence="2" type="ORF">ACG02S_21320</name>
</gene>
<reference evidence="2 3" key="1">
    <citation type="submission" date="2024-09" db="EMBL/GenBank/DDBJ databases">
        <title>Novel species of the genus Pelomonas and Roseateles isolated from streams.</title>
        <authorList>
            <person name="Lu H."/>
        </authorList>
    </citation>
    <scope>NUCLEOTIDE SEQUENCE [LARGE SCALE GENOMIC DNA]</scope>
    <source>
        <strain evidence="2 3">DC23W</strain>
    </source>
</reference>
<organism evidence="2 3">
    <name type="scientific">Pelomonas dachongensis</name>
    <dbReference type="NCBI Taxonomy" id="3299029"/>
    <lineage>
        <taxon>Bacteria</taxon>
        <taxon>Pseudomonadati</taxon>
        <taxon>Pseudomonadota</taxon>
        <taxon>Betaproteobacteria</taxon>
        <taxon>Burkholderiales</taxon>
        <taxon>Sphaerotilaceae</taxon>
        <taxon>Roseateles</taxon>
    </lineage>
</organism>
<evidence type="ECO:0000313" key="3">
    <source>
        <dbReference type="Proteomes" id="UP001606300"/>
    </source>
</evidence>
<accession>A0ABW7EUC3</accession>
<dbReference type="RefSeq" id="WP_394472501.1">
    <property type="nucleotide sequence ID" value="NZ_JBIGHY010000009.1"/>
</dbReference>
<sequence>MRLLACCLILAATTAHAQNAVLPPVTTELKRDGSVLPYATMNSLLTKLRQHSEGLFRLDFKVDAEKSKKPLPEMRMAVRSDDADYPIKIEADGRFDLPVLSEAEAKTADLATNAAKGEMAVRGTVEITVPPEQLTIAKVRQLMRVARTLREELLPWYLRFLFPRMQAVRICSATPSWELEWREQNGQLMGLPLPQASGEREPFTPKGEASRPCTLLTGQENWPEAARLVPPPGTKLSIKI</sequence>
<dbReference type="EMBL" id="JBIGHY010000009">
    <property type="protein sequence ID" value="MFG6416439.1"/>
    <property type="molecule type" value="Genomic_DNA"/>
</dbReference>
<proteinExistence type="predicted"/>
<keyword evidence="3" id="KW-1185">Reference proteome</keyword>
<evidence type="ECO:0000313" key="2">
    <source>
        <dbReference type="EMBL" id="MFG6416439.1"/>
    </source>
</evidence>
<evidence type="ECO:0008006" key="4">
    <source>
        <dbReference type="Google" id="ProtNLM"/>
    </source>
</evidence>
<dbReference type="Proteomes" id="UP001606300">
    <property type="component" value="Unassembled WGS sequence"/>
</dbReference>
<feature type="chain" id="PRO_5045223238" description="DUF2987 domain-containing protein" evidence="1">
    <location>
        <begin position="18"/>
        <end position="240"/>
    </location>
</feature>
<name>A0ABW7EUC3_9BURK</name>
<feature type="signal peptide" evidence="1">
    <location>
        <begin position="1"/>
        <end position="17"/>
    </location>
</feature>